<dbReference type="PANTHER" id="PTHR34291">
    <property type="entry name" value="HYDROXYPROLINE-RICH GLYCOPROTEIN FAMILY PROTEIN"/>
    <property type="match status" value="1"/>
</dbReference>
<gene>
    <name evidence="3" type="ORF">CKAN_01163100</name>
</gene>
<feature type="compositionally biased region" description="Polar residues" evidence="1">
    <location>
        <begin position="54"/>
        <end position="77"/>
    </location>
</feature>
<dbReference type="EMBL" id="QPKB01000004">
    <property type="protein sequence ID" value="RWR82894.1"/>
    <property type="molecule type" value="Genomic_DNA"/>
</dbReference>
<dbReference type="OrthoDB" id="1936969at2759"/>
<feature type="region of interest" description="Disordered" evidence="1">
    <location>
        <begin position="54"/>
        <end position="89"/>
    </location>
</feature>
<comment type="caution">
    <text evidence="3">The sequence shown here is derived from an EMBL/GenBank/DDBJ whole genome shotgun (WGS) entry which is preliminary data.</text>
</comment>
<evidence type="ECO:0000313" key="4">
    <source>
        <dbReference type="Proteomes" id="UP000283530"/>
    </source>
</evidence>
<proteinExistence type="predicted"/>
<sequence length="128" mass="14130">MDDKDTTSHQVDPSRPILGFPLGTALLIIVIFCLSGFFSCCYHWDKLRALRNALSSPSDSDTDTIHSPSKSSPPHLNSKQDEKQSLPVIMPGDKIPKYIAWPCPREASPQPLPQEKLAIEVQVPPLPS</sequence>
<accession>A0A443NWJ8</accession>
<keyword evidence="2" id="KW-0472">Membrane</keyword>
<dbReference type="Proteomes" id="UP000283530">
    <property type="component" value="Unassembled WGS sequence"/>
</dbReference>
<evidence type="ECO:0000313" key="3">
    <source>
        <dbReference type="EMBL" id="RWR82894.1"/>
    </source>
</evidence>
<dbReference type="AlphaFoldDB" id="A0A443NWJ8"/>
<evidence type="ECO:0000256" key="2">
    <source>
        <dbReference type="SAM" id="Phobius"/>
    </source>
</evidence>
<protein>
    <submittedName>
        <fullName evidence="3">Hydroxyproline-rich glycoprotein family protein</fullName>
    </submittedName>
</protein>
<keyword evidence="4" id="KW-1185">Reference proteome</keyword>
<keyword evidence="2" id="KW-0812">Transmembrane</keyword>
<name>A0A443NWJ8_9MAGN</name>
<dbReference type="InterPro" id="IPR037699">
    <property type="entry name" value="At5g65660-like"/>
</dbReference>
<reference evidence="3 4" key="1">
    <citation type="journal article" date="2019" name="Nat. Plants">
        <title>Stout camphor tree genome fills gaps in understanding of flowering plant genome evolution.</title>
        <authorList>
            <person name="Chaw S.M."/>
            <person name="Liu Y.C."/>
            <person name="Wu Y.W."/>
            <person name="Wang H.Y."/>
            <person name="Lin C.I."/>
            <person name="Wu C.S."/>
            <person name="Ke H.M."/>
            <person name="Chang L.Y."/>
            <person name="Hsu C.Y."/>
            <person name="Yang H.T."/>
            <person name="Sudianto E."/>
            <person name="Hsu M.H."/>
            <person name="Wu K.P."/>
            <person name="Wang L.N."/>
            <person name="Leebens-Mack J.H."/>
            <person name="Tsai I.J."/>
        </authorList>
    </citation>
    <scope>NUCLEOTIDE SEQUENCE [LARGE SCALE GENOMIC DNA]</scope>
    <source>
        <strain evidence="4">cv. Chaw 1501</strain>
        <tissue evidence="3">Young leaves</tissue>
    </source>
</reference>
<feature type="transmembrane region" description="Helical" evidence="2">
    <location>
        <begin position="20"/>
        <end position="42"/>
    </location>
</feature>
<dbReference type="PANTHER" id="PTHR34291:SF1">
    <property type="entry name" value="HYDROXYPROLINE-RICH GLYCOPROTEIN FAMILY PROTEIN"/>
    <property type="match status" value="1"/>
</dbReference>
<evidence type="ECO:0000256" key="1">
    <source>
        <dbReference type="SAM" id="MobiDB-lite"/>
    </source>
</evidence>
<keyword evidence="2" id="KW-1133">Transmembrane helix</keyword>
<feature type="region of interest" description="Disordered" evidence="1">
    <location>
        <begin position="107"/>
        <end position="128"/>
    </location>
</feature>
<organism evidence="3 4">
    <name type="scientific">Cinnamomum micranthum f. kanehirae</name>
    <dbReference type="NCBI Taxonomy" id="337451"/>
    <lineage>
        <taxon>Eukaryota</taxon>
        <taxon>Viridiplantae</taxon>
        <taxon>Streptophyta</taxon>
        <taxon>Embryophyta</taxon>
        <taxon>Tracheophyta</taxon>
        <taxon>Spermatophyta</taxon>
        <taxon>Magnoliopsida</taxon>
        <taxon>Magnoliidae</taxon>
        <taxon>Laurales</taxon>
        <taxon>Lauraceae</taxon>
        <taxon>Cinnamomum</taxon>
    </lineage>
</organism>